<keyword evidence="1" id="KW-1133">Transmembrane helix</keyword>
<protein>
    <submittedName>
        <fullName evidence="2">Molybdate ABC transporter permease subunit</fullName>
    </submittedName>
</protein>
<gene>
    <name evidence="2" type="ORF">G4V63_04480</name>
</gene>
<dbReference type="Proteomes" id="UP000480266">
    <property type="component" value="Unassembled WGS sequence"/>
</dbReference>
<feature type="transmembrane region" description="Helical" evidence="1">
    <location>
        <begin position="43"/>
        <end position="67"/>
    </location>
</feature>
<dbReference type="EMBL" id="JAAMRR010000227">
    <property type="protein sequence ID" value="NGX94501.1"/>
    <property type="molecule type" value="Genomic_DNA"/>
</dbReference>
<keyword evidence="1" id="KW-0812">Transmembrane</keyword>
<evidence type="ECO:0000313" key="3">
    <source>
        <dbReference type="Proteomes" id="UP000480266"/>
    </source>
</evidence>
<keyword evidence="1" id="KW-0472">Membrane</keyword>
<comment type="caution">
    <text evidence="2">The sequence shown here is derived from an EMBL/GenBank/DDBJ whole genome shotgun (WGS) entry which is preliminary data.</text>
</comment>
<evidence type="ECO:0000256" key="1">
    <source>
        <dbReference type="SAM" id="Phobius"/>
    </source>
</evidence>
<sequence length="68" mass="7432">MGLTLTGLSIVVLIPLAGLFRKTSELTLFPFWDILTARRTPNALKISFGLAFLAAIVNLVMGMVIVWV</sequence>
<feature type="non-terminal residue" evidence="2">
    <location>
        <position position="68"/>
    </location>
</feature>
<name>A0A7C9RE30_9BRAD</name>
<keyword evidence="3" id="KW-1185">Reference proteome</keyword>
<organism evidence="2 3">
    <name type="scientific">Candidatus Afipia apatlaquensis</name>
    <dbReference type="NCBI Taxonomy" id="2712852"/>
    <lineage>
        <taxon>Bacteria</taxon>
        <taxon>Pseudomonadati</taxon>
        <taxon>Pseudomonadota</taxon>
        <taxon>Alphaproteobacteria</taxon>
        <taxon>Hyphomicrobiales</taxon>
        <taxon>Nitrobacteraceae</taxon>
        <taxon>Afipia</taxon>
    </lineage>
</organism>
<reference evidence="2" key="1">
    <citation type="submission" date="2020-02" db="EMBL/GenBank/DDBJ databases">
        <title>Draft genome sequence of Candidatus Afipia apatlaquensis IBT-C3, a potential strain for decolorization of textile dyes.</title>
        <authorList>
            <person name="Sanchez-Reyes A."/>
            <person name="Breton-Deval L."/>
            <person name="Mangelson H."/>
            <person name="Sanchez-Flores A."/>
        </authorList>
    </citation>
    <scope>NUCLEOTIDE SEQUENCE [LARGE SCALE GENOMIC DNA]</scope>
    <source>
        <strain evidence="2">IBT-C3</strain>
    </source>
</reference>
<proteinExistence type="predicted"/>
<accession>A0A7C9RE30</accession>
<evidence type="ECO:0000313" key="2">
    <source>
        <dbReference type="EMBL" id="NGX94501.1"/>
    </source>
</evidence>
<dbReference type="AlphaFoldDB" id="A0A7C9RE30"/>